<dbReference type="PROSITE" id="PS50234">
    <property type="entry name" value="VWFA"/>
    <property type="match status" value="1"/>
</dbReference>
<dbReference type="OrthoDB" id="6089693at2759"/>
<dbReference type="SMART" id="SM00209">
    <property type="entry name" value="TSP1"/>
    <property type="match status" value="1"/>
</dbReference>
<dbReference type="Pfam" id="PF00092">
    <property type="entry name" value="VWA"/>
    <property type="match status" value="1"/>
</dbReference>
<dbReference type="SUPFAM" id="SSF49313">
    <property type="entry name" value="Cadherin-like"/>
    <property type="match status" value="1"/>
</dbReference>
<sequence>MISYTSAETTIPAGDPMELQTVICQNDDGTISCDDDFIIIITSSTYGRLDGTTCGPADTYTDPCTMDSQDWVTQQCNYSPSCTFKPGDIVTDPCLDQLKYMTVSYVCADSSMFNTDTTIAATEETVPVDPIINSETTTTTPLETEPEDPIINYETTTTTPLETEPKDPIINYETTTTTPLETEPEDPIINYATTTSTPVETEPDDPKINAETTTATTVKTEAQDSTIAPGTTLPPEDGEWGEWNTWTTCNAYCGTGKQYRSRSCNNPVPSNGGQDCPGSSEESKDCVNGECCAPRVFDMVFLVDVTFSSWRISYIETFVQNVANVTTIGPSRTRISLATLGSAANLEFDFVTYTSYSEVSDALKSSISKKYATPNIKEALEYARGTMFTPENGDRSDVSDVVIMVISDSVVDEDVDIAAQSLKDNGVYLIVAEEKYASTTSVLEPVADLYDYFTSASTSNLNAVQTTIENGFPCNYFCATSFFALDSPSTLSTGNDSSSGYLYIMTDSPFKATCCGAASAWEFFAVNYGVVEMMIFRQTSSNDYYLVGSTTIIVPEEYANTTVSFSLTSSERIAIVEGDMLAWYTNGPNMIGHADCTTTSRSDCPQYNKRLHLPSAKFNAGDSIDFSSAETIANKGFSIKVSTTNNTELTLITIQNETEIEESTPIGTKVLYFRVEDTDLNDNITFTLSGDSELFVISEVQYEKVTLNLNSTVPRSGGPYIITVEGTDSCQHTASATVTVSTYNAPPIINNLPSILEISESTTSSIFLYTINVTDATNDEICCTLAYTLPVTYNFKFIENAGVYSIWTVEEPAFAYNDIDSYRIFICCQDALGSSTSYLILRLTEDAETIPYIPPDWFYRAIIISLLPISFMTILSVATLVITMFFLDGDIIVPERTETAVLISREPTLVSDDDDATILSEIDNTTIKPVGKSIEFKDLYKNEVVQIPVWTGKFRKPPQETTHNAWRDISNRSSNIDIEEQSNLPSGSRTKGDAFGVQLKLFHFGKKPMNSLSAEEKATQMLQKKNALKEKWKEIIAKAESDKRKKEMKMKTENNDLTPPLDKQNSLVQSRSNSINIVDEKGKSPNINEEKSISPLKKKASITVINEDNCDIFIEKRDESNETVSLDLNIVNQSSDSAADNTNATADEHFSVANVDALKDESDNLSIFNEIVETGTAAIVTDMNT</sequence>
<dbReference type="PROSITE" id="PS50092">
    <property type="entry name" value="TSP1"/>
    <property type="match status" value="1"/>
</dbReference>
<evidence type="ECO:0000313" key="8">
    <source>
        <dbReference type="Proteomes" id="UP000596742"/>
    </source>
</evidence>
<dbReference type="Gene3D" id="2.60.120.740">
    <property type="match status" value="1"/>
</dbReference>
<dbReference type="Gene3D" id="3.40.50.410">
    <property type="entry name" value="von Willebrand factor, type A domain"/>
    <property type="match status" value="1"/>
</dbReference>
<reference evidence="7" key="1">
    <citation type="submission" date="2018-11" db="EMBL/GenBank/DDBJ databases">
        <authorList>
            <person name="Alioto T."/>
            <person name="Alioto T."/>
        </authorList>
    </citation>
    <scope>NUCLEOTIDE SEQUENCE</scope>
</reference>
<feature type="compositionally biased region" description="Polar residues" evidence="3">
    <location>
        <begin position="971"/>
        <end position="989"/>
    </location>
</feature>
<dbReference type="InterPro" id="IPR000884">
    <property type="entry name" value="TSP1_rpt"/>
</dbReference>
<evidence type="ECO:0000256" key="2">
    <source>
        <dbReference type="PROSITE-ProRule" id="PRU00043"/>
    </source>
</evidence>
<dbReference type="Gene3D" id="2.20.100.10">
    <property type="entry name" value="Thrombospondin type-1 (TSP1) repeat"/>
    <property type="match status" value="1"/>
</dbReference>
<dbReference type="GO" id="GO:0016020">
    <property type="term" value="C:membrane"/>
    <property type="evidence" value="ECO:0007669"/>
    <property type="project" value="InterPro"/>
</dbReference>
<dbReference type="Gene3D" id="2.60.40.60">
    <property type="entry name" value="Cadherins"/>
    <property type="match status" value="1"/>
</dbReference>
<dbReference type="GO" id="GO:0007156">
    <property type="term" value="P:homophilic cell adhesion via plasma membrane adhesion molecules"/>
    <property type="evidence" value="ECO:0007669"/>
    <property type="project" value="InterPro"/>
</dbReference>
<evidence type="ECO:0000259" key="4">
    <source>
        <dbReference type="PROSITE" id="PS50228"/>
    </source>
</evidence>
<dbReference type="CDD" id="cd22823">
    <property type="entry name" value="Gal_Rha_Lectin"/>
    <property type="match status" value="1"/>
</dbReference>
<dbReference type="InterPro" id="IPR002035">
    <property type="entry name" value="VWF_A"/>
</dbReference>
<evidence type="ECO:0000259" key="5">
    <source>
        <dbReference type="PROSITE" id="PS50234"/>
    </source>
</evidence>
<protein>
    <recommendedName>
        <fullName evidence="9">VWFA domain-containing protein</fullName>
    </recommendedName>
</protein>
<keyword evidence="8" id="KW-1185">Reference proteome</keyword>
<dbReference type="FunFam" id="2.20.100.10:FF:000002">
    <property type="entry name" value="Unc-5 netrin receptor C"/>
    <property type="match status" value="1"/>
</dbReference>
<evidence type="ECO:0008006" key="9">
    <source>
        <dbReference type="Google" id="ProtNLM"/>
    </source>
</evidence>
<proteinExistence type="predicted"/>
<dbReference type="InterPro" id="IPR043159">
    <property type="entry name" value="Lectin_gal-bd_sf"/>
</dbReference>
<dbReference type="PRINTS" id="PR01705">
    <property type="entry name" value="TSP1REPEAT"/>
</dbReference>
<evidence type="ECO:0000259" key="6">
    <source>
        <dbReference type="PROSITE" id="PS50268"/>
    </source>
</evidence>
<keyword evidence="1" id="KW-1015">Disulfide bond</keyword>
<dbReference type="InterPro" id="IPR015919">
    <property type="entry name" value="Cadherin-like_sf"/>
</dbReference>
<feature type="region of interest" description="Disordered" evidence="3">
    <location>
        <begin position="958"/>
        <end position="991"/>
    </location>
</feature>
<feature type="region of interest" description="Disordered" evidence="3">
    <location>
        <begin position="220"/>
        <end position="239"/>
    </location>
</feature>
<name>A0A8B6CI53_MYTGA</name>
<dbReference type="GO" id="GO:0030246">
    <property type="term" value="F:carbohydrate binding"/>
    <property type="evidence" value="ECO:0007669"/>
    <property type="project" value="InterPro"/>
</dbReference>
<dbReference type="InterPro" id="IPR036465">
    <property type="entry name" value="vWFA_dom_sf"/>
</dbReference>
<dbReference type="PANTHER" id="PTHR24020:SF87">
    <property type="entry name" value="COLLAGEN ALPHA-1(VI) CHAIN-LIKE"/>
    <property type="match status" value="1"/>
</dbReference>
<organism evidence="7 8">
    <name type="scientific">Mytilus galloprovincialis</name>
    <name type="common">Mediterranean mussel</name>
    <dbReference type="NCBI Taxonomy" id="29158"/>
    <lineage>
        <taxon>Eukaryota</taxon>
        <taxon>Metazoa</taxon>
        <taxon>Spiralia</taxon>
        <taxon>Lophotrochozoa</taxon>
        <taxon>Mollusca</taxon>
        <taxon>Bivalvia</taxon>
        <taxon>Autobranchia</taxon>
        <taxon>Pteriomorphia</taxon>
        <taxon>Mytilida</taxon>
        <taxon>Mytiloidea</taxon>
        <taxon>Mytilidae</taxon>
        <taxon>Mytilinae</taxon>
        <taxon>Mytilus</taxon>
    </lineage>
</organism>
<dbReference type="SMART" id="SM00327">
    <property type="entry name" value="VWA"/>
    <property type="match status" value="1"/>
</dbReference>
<dbReference type="Proteomes" id="UP000596742">
    <property type="component" value="Unassembled WGS sequence"/>
</dbReference>
<gene>
    <name evidence="7" type="ORF">MGAL_10B056893</name>
</gene>
<dbReference type="SUPFAM" id="SSF53300">
    <property type="entry name" value="vWA-like"/>
    <property type="match status" value="1"/>
</dbReference>
<dbReference type="GO" id="GO:0005509">
    <property type="term" value="F:calcium ion binding"/>
    <property type="evidence" value="ECO:0007669"/>
    <property type="project" value="UniProtKB-UniRule"/>
</dbReference>
<accession>A0A8B6CI53</accession>
<keyword evidence="2" id="KW-0106">Calcium</keyword>
<dbReference type="EMBL" id="UYJE01001730">
    <property type="protein sequence ID" value="VDI04609.1"/>
    <property type="molecule type" value="Genomic_DNA"/>
</dbReference>
<dbReference type="PROSITE" id="PS50268">
    <property type="entry name" value="CADHERIN_2"/>
    <property type="match status" value="1"/>
</dbReference>
<dbReference type="Pfam" id="PF00090">
    <property type="entry name" value="TSP_1"/>
    <property type="match status" value="1"/>
</dbReference>
<feature type="domain" description="Cadherin" evidence="6">
    <location>
        <begin position="652"/>
        <end position="749"/>
    </location>
</feature>
<dbReference type="PROSITE" id="PS50228">
    <property type="entry name" value="SUEL_LECTIN"/>
    <property type="match status" value="1"/>
</dbReference>
<dbReference type="InterPro" id="IPR002126">
    <property type="entry name" value="Cadherin-like_dom"/>
</dbReference>
<evidence type="ECO:0000313" key="7">
    <source>
        <dbReference type="EMBL" id="VDI04609.1"/>
    </source>
</evidence>
<comment type="caution">
    <text evidence="7">The sequence shown here is derived from an EMBL/GenBank/DDBJ whole genome shotgun (WGS) entry which is preliminary data.</text>
</comment>
<dbReference type="SUPFAM" id="SSF82895">
    <property type="entry name" value="TSP-1 type 1 repeat"/>
    <property type="match status" value="1"/>
</dbReference>
<feature type="domain" description="SUEL-type lectin" evidence="4">
    <location>
        <begin position="23"/>
        <end position="108"/>
    </location>
</feature>
<feature type="compositionally biased region" description="Basic and acidic residues" evidence="3">
    <location>
        <begin position="1042"/>
        <end position="1054"/>
    </location>
</feature>
<dbReference type="Pfam" id="PF02140">
    <property type="entry name" value="SUEL_Lectin"/>
    <property type="match status" value="1"/>
</dbReference>
<dbReference type="InterPro" id="IPR050525">
    <property type="entry name" value="ECM_Assembly_Org"/>
</dbReference>
<dbReference type="InterPro" id="IPR000922">
    <property type="entry name" value="Lectin_gal-bd_dom"/>
</dbReference>
<evidence type="ECO:0000256" key="3">
    <source>
        <dbReference type="SAM" id="MobiDB-lite"/>
    </source>
</evidence>
<dbReference type="PANTHER" id="PTHR24020">
    <property type="entry name" value="COLLAGEN ALPHA"/>
    <property type="match status" value="1"/>
</dbReference>
<evidence type="ECO:0000256" key="1">
    <source>
        <dbReference type="ARBA" id="ARBA00023157"/>
    </source>
</evidence>
<dbReference type="AlphaFoldDB" id="A0A8B6CI53"/>
<feature type="region of interest" description="Disordered" evidence="3">
    <location>
        <begin position="1042"/>
        <end position="1070"/>
    </location>
</feature>
<feature type="domain" description="VWFA" evidence="5">
    <location>
        <begin position="298"/>
        <end position="468"/>
    </location>
</feature>
<dbReference type="InterPro" id="IPR036383">
    <property type="entry name" value="TSP1_rpt_sf"/>
</dbReference>